<comment type="caution">
    <text evidence="2">The sequence shown here is derived from an EMBL/GenBank/DDBJ whole genome shotgun (WGS) entry which is preliminary data.</text>
</comment>
<evidence type="ECO:0000256" key="1">
    <source>
        <dbReference type="SAM" id="MobiDB-lite"/>
    </source>
</evidence>
<reference evidence="2 3" key="3">
    <citation type="submission" date="2019-11" db="EMBL/GenBank/DDBJ databases">
        <title>A de novo genome assembly of a pear dwarfing rootstock.</title>
        <authorList>
            <person name="Wang F."/>
            <person name="Wang J."/>
            <person name="Li S."/>
            <person name="Zhang Y."/>
            <person name="Fang M."/>
            <person name="Ma L."/>
            <person name="Zhao Y."/>
            <person name="Jiang S."/>
        </authorList>
    </citation>
    <scope>NUCLEOTIDE SEQUENCE [LARGE SCALE GENOMIC DNA]</scope>
    <source>
        <strain evidence="2">S2</strain>
        <tissue evidence="2">Leaf</tissue>
    </source>
</reference>
<organism evidence="2 3">
    <name type="scientific">Pyrus ussuriensis x Pyrus communis</name>
    <dbReference type="NCBI Taxonomy" id="2448454"/>
    <lineage>
        <taxon>Eukaryota</taxon>
        <taxon>Viridiplantae</taxon>
        <taxon>Streptophyta</taxon>
        <taxon>Embryophyta</taxon>
        <taxon>Tracheophyta</taxon>
        <taxon>Spermatophyta</taxon>
        <taxon>Magnoliopsida</taxon>
        <taxon>eudicotyledons</taxon>
        <taxon>Gunneridae</taxon>
        <taxon>Pentapetalae</taxon>
        <taxon>rosids</taxon>
        <taxon>fabids</taxon>
        <taxon>Rosales</taxon>
        <taxon>Rosaceae</taxon>
        <taxon>Amygdaloideae</taxon>
        <taxon>Maleae</taxon>
        <taxon>Pyrus</taxon>
    </lineage>
</organism>
<feature type="region of interest" description="Disordered" evidence="1">
    <location>
        <begin position="1"/>
        <end position="43"/>
    </location>
</feature>
<proteinExistence type="predicted"/>
<dbReference type="EMBL" id="SMOL01000559">
    <property type="protein sequence ID" value="KAB2606380.1"/>
    <property type="molecule type" value="Genomic_DNA"/>
</dbReference>
<feature type="region of interest" description="Disordered" evidence="1">
    <location>
        <begin position="156"/>
        <end position="204"/>
    </location>
</feature>
<sequence>MSGSEGSSNEGSSNFGSRFEPPKSSLESSEEEMLGDLHDHQTCLLSDEKAGEEHRSKDRALDMGCAWHMVKLVPRPKSQEVVFKIATTKRAKAEAIGCVVAIVVGEERRLLPHLPNIDPIFPLIMEHAVQKDNARKMSKALTKVVQLKDQSMERLKRRNDENLWLKKHNGDEFEDDTNADEQTQQGEDGPEDAEDDGDDNGGET</sequence>
<reference evidence="2 3" key="1">
    <citation type="submission" date="2019-09" db="EMBL/GenBank/DDBJ databases">
        <authorList>
            <person name="Ou C."/>
        </authorList>
    </citation>
    <scope>NUCLEOTIDE SEQUENCE [LARGE SCALE GENOMIC DNA]</scope>
    <source>
        <strain evidence="2">S2</strain>
        <tissue evidence="2">Leaf</tissue>
    </source>
</reference>
<keyword evidence="3" id="KW-1185">Reference proteome</keyword>
<feature type="compositionally biased region" description="Acidic residues" evidence="1">
    <location>
        <begin position="188"/>
        <end position="204"/>
    </location>
</feature>
<dbReference type="AlphaFoldDB" id="A0A5N5FYA4"/>
<gene>
    <name evidence="2" type="ORF">D8674_006097</name>
</gene>
<protein>
    <submittedName>
        <fullName evidence="2">Uncharacterized protein</fullName>
    </submittedName>
</protein>
<feature type="compositionally biased region" description="Basic and acidic residues" evidence="1">
    <location>
        <begin position="156"/>
        <end position="171"/>
    </location>
</feature>
<accession>A0A5N5FYA4</accession>
<feature type="compositionally biased region" description="Low complexity" evidence="1">
    <location>
        <begin position="1"/>
        <end position="17"/>
    </location>
</feature>
<name>A0A5N5FYA4_9ROSA</name>
<evidence type="ECO:0000313" key="3">
    <source>
        <dbReference type="Proteomes" id="UP000327157"/>
    </source>
</evidence>
<dbReference type="Proteomes" id="UP000327157">
    <property type="component" value="Chromosome 11"/>
</dbReference>
<reference evidence="3" key="2">
    <citation type="submission" date="2019-10" db="EMBL/GenBank/DDBJ databases">
        <title>A de novo genome assembly of a pear dwarfing rootstock.</title>
        <authorList>
            <person name="Wang F."/>
            <person name="Wang J."/>
            <person name="Li S."/>
            <person name="Zhang Y."/>
            <person name="Fang M."/>
            <person name="Ma L."/>
            <person name="Zhao Y."/>
            <person name="Jiang S."/>
        </authorList>
    </citation>
    <scope>NUCLEOTIDE SEQUENCE [LARGE SCALE GENOMIC DNA]</scope>
</reference>
<evidence type="ECO:0000313" key="2">
    <source>
        <dbReference type="EMBL" id="KAB2606380.1"/>
    </source>
</evidence>